<dbReference type="Proteomes" id="UP001212411">
    <property type="component" value="Chromosome 1"/>
</dbReference>
<evidence type="ECO:0000313" key="6">
    <source>
        <dbReference type="EMBL" id="WBW72902.1"/>
    </source>
</evidence>
<dbReference type="GO" id="GO:0030688">
    <property type="term" value="C:preribosome, small subunit precursor"/>
    <property type="evidence" value="ECO:0007669"/>
    <property type="project" value="InterPro"/>
</dbReference>
<dbReference type="Pfam" id="PF15341">
    <property type="entry name" value="SLX9"/>
    <property type="match status" value="1"/>
</dbReference>
<evidence type="ECO:0000256" key="5">
    <source>
        <dbReference type="SAM" id="MobiDB-lite"/>
    </source>
</evidence>
<evidence type="ECO:0000256" key="3">
    <source>
        <dbReference type="ARBA" id="ARBA00021321"/>
    </source>
</evidence>
<evidence type="ECO:0000256" key="1">
    <source>
        <dbReference type="ARBA" id="ARBA00004604"/>
    </source>
</evidence>
<dbReference type="GeneID" id="80875563"/>
<dbReference type="GO" id="GO:0005730">
    <property type="term" value="C:nucleolus"/>
    <property type="evidence" value="ECO:0007669"/>
    <property type="project" value="UniProtKB-SubCell"/>
</dbReference>
<feature type="compositionally biased region" description="Basic and acidic residues" evidence="5">
    <location>
        <begin position="36"/>
        <end position="64"/>
    </location>
</feature>
<sequence length="171" mass="19641">MPKAKKRTSLAAKAANKLSKEVPGPKYETAGSTSQDAREGVVDQRSETPRESKLDKRKERHDAWQQKFNTKAISSSARRRRNRKQRESLQVNMSSFENVLPELETEVEESEKRQNPIIKDASVTKRTKASMRNDTVNEIDRFQSILQHPSFVSNPLKTVQEHLNNSLPKRE</sequence>
<gene>
    <name evidence="6" type="primary">slx9</name>
    <name evidence="6" type="ORF">SOMG_02081</name>
</gene>
<dbReference type="GO" id="GO:0030686">
    <property type="term" value="C:90S preribosome"/>
    <property type="evidence" value="ECO:0007669"/>
    <property type="project" value="InterPro"/>
</dbReference>
<evidence type="ECO:0000256" key="2">
    <source>
        <dbReference type="ARBA" id="ARBA00011022"/>
    </source>
</evidence>
<name>A0AAF0AVW2_9SCHI</name>
<dbReference type="KEGG" id="som:SOMG_02081"/>
<keyword evidence="4" id="KW-0539">Nucleus</keyword>
<dbReference type="PANTHER" id="PTHR31109">
    <property type="entry name" value="PROTEIN FAM207A"/>
    <property type="match status" value="1"/>
</dbReference>
<feature type="region of interest" description="Disordered" evidence="5">
    <location>
        <begin position="106"/>
        <end position="129"/>
    </location>
</feature>
<dbReference type="AlphaFoldDB" id="A0AAF0AVW2"/>
<comment type="subcellular location">
    <subcellularLocation>
        <location evidence="1">Nucleus</location>
        <location evidence="1">Nucleolus</location>
    </subcellularLocation>
</comment>
<feature type="region of interest" description="Disordered" evidence="5">
    <location>
        <begin position="1"/>
        <end position="93"/>
    </location>
</feature>
<accession>A0AAF0AVW2</accession>
<keyword evidence="7" id="KW-1185">Reference proteome</keyword>
<dbReference type="GO" id="GO:0000462">
    <property type="term" value="P:maturation of SSU-rRNA from tricistronic rRNA transcript (SSU-rRNA, 5.8S rRNA, LSU-rRNA)"/>
    <property type="evidence" value="ECO:0007669"/>
    <property type="project" value="InterPro"/>
</dbReference>
<proteinExistence type="inferred from homology"/>
<protein>
    <recommendedName>
        <fullName evidence="3">Ribosome biogenesis protein SLX9</fullName>
    </recommendedName>
</protein>
<organism evidence="6 7">
    <name type="scientific">Schizosaccharomyces osmophilus</name>
    <dbReference type="NCBI Taxonomy" id="2545709"/>
    <lineage>
        <taxon>Eukaryota</taxon>
        <taxon>Fungi</taxon>
        <taxon>Dikarya</taxon>
        <taxon>Ascomycota</taxon>
        <taxon>Taphrinomycotina</taxon>
        <taxon>Schizosaccharomycetes</taxon>
        <taxon>Schizosaccharomycetales</taxon>
        <taxon>Schizosaccharomycetaceae</taxon>
        <taxon>Schizosaccharomyces</taxon>
    </lineage>
</organism>
<dbReference type="InterPro" id="IPR028160">
    <property type="entry name" value="Slx9-like"/>
</dbReference>
<comment type="similarity">
    <text evidence="2">Belongs to the SLX9 family.</text>
</comment>
<dbReference type="EMBL" id="CP115611">
    <property type="protein sequence ID" value="WBW72902.1"/>
    <property type="molecule type" value="Genomic_DNA"/>
</dbReference>
<reference evidence="6 7" key="1">
    <citation type="journal article" date="2023" name="G3 (Bethesda)">
        <title>A high-quality reference genome for the fission yeast Schizosaccharomyces osmophilus.</title>
        <authorList>
            <person name="Jia G.S."/>
            <person name="Zhang W.C."/>
            <person name="Liang Y."/>
            <person name="Liu X.H."/>
            <person name="Rhind N."/>
            <person name="Pidoux A."/>
            <person name="Brysch-Herzberg M."/>
            <person name="Du L.L."/>
        </authorList>
    </citation>
    <scope>NUCLEOTIDE SEQUENCE [LARGE SCALE GENOMIC DNA]</scope>
    <source>
        <strain evidence="6 7">CBS 15793</strain>
    </source>
</reference>
<dbReference type="RefSeq" id="XP_056037145.1">
    <property type="nucleotide sequence ID" value="XM_056180874.1"/>
</dbReference>
<dbReference type="PANTHER" id="PTHR31109:SF2">
    <property type="entry name" value="RIBOSOME BIOGENESIS PROTEIN SLX9 HOMOLOG"/>
    <property type="match status" value="1"/>
</dbReference>
<evidence type="ECO:0000256" key="4">
    <source>
        <dbReference type="ARBA" id="ARBA00023242"/>
    </source>
</evidence>
<evidence type="ECO:0000313" key="7">
    <source>
        <dbReference type="Proteomes" id="UP001212411"/>
    </source>
</evidence>